<evidence type="ECO:0000313" key="10">
    <source>
        <dbReference type="EMBL" id="KAL0979091.1"/>
    </source>
</evidence>
<protein>
    <recommendedName>
        <fullName evidence="12">Zinc finger protein 131</fullName>
    </recommendedName>
</protein>
<keyword evidence="5" id="KW-0862">Zinc</keyword>
<evidence type="ECO:0000259" key="9">
    <source>
        <dbReference type="PROSITE" id="PS50157"/>
    </source>
</evidence>
<evidence type="ECO:0000256" key="2">
    <source>
        <dbReference type="ARBA" id="ARBA00022723"/>
    </source>
</evidence>
<evidence type="ECO:0000259" key="8">
    <source>
        <dbReference type="PROSITE" id="PS50097"/>
    </source>
</evidence>
<dbReference type="Pfam" id="PF00651">
    <property type="entry name" value="BTB"/>
    <property type="match status" value="1"/>
</dbReference>
<evidence type="ECO:0000256" key="7">
    <source>
        <dbReference type="PROSITE-ProRule" id="PRU00042"/>
    </source>
</evidence>
<dbReference type="FunFam" id="3.30.160.60:FF:000498">
    <property type="entry name" value="Putative zinc finger protein 131"/>
    <property type="match status" value="1"/>
</dbReference>
<dbReference type="FunFam" id="3.30.160.60:FF:000446">
    <property type="entry name" value="Zinc finger protein"/>
    <property type="match status" value="1"/>
</dbReference>
<dbReference type="SUPFAM" id="SSF57667">
    <property type="entry name" value="beta-beta-alpha zinc fingers"/>
    <property type="match status" value="3"/>
</dbReference>
<dbReference type="SMART" id="SM00355">
    <property type="entry name" value="ZnF_C2H2"/>
    <property type="match status" value="6"/>
</dbReference>
<dbReference type="EMBL" id="JAGEUA010000005">
    <property type="protein sequence ID" value="KAL0979091.1"/>
    <property type="molecule type" value="Genomic_DNA"/>
</dbReference>
<dbReference type="PROSITE" id="PS50097">
    <property type="entry name" value="BTB"/>
    <property type="match status" value="1"/>
</dbReference>
<evidence type="ECO:0000256" key="1">
    <source>
        <dbReference type="ARBA" id="ARBA00004123"/>
    </source>
</evidence>
<keyword evidence="6" id="KW-0539">Nucleus</keyword>
<gene>
    <name evidence="10" type="ORF">UPYG_G00180390</name>
</gene>
<dbReference type="FunFam" id="3.30.710.10:FF:000041">
    <property type="entry name" value="Zinc finger protein 131"/>
    <property type="match status" value="1"/>
</dbReference>
<dbReference type="InterPro" id="IPR013087">
    <property type="entry name" value="Znf_C2H2_type"/>
</dbReference>
<dbReference type="PROSITE" id="PS00028">
    <property type="entry name" value="ZINC_FINGER_C2H2_1"/>
    <property type="match status" value="5"/>
</dbReference>
<dbReference type="AlphaFoldDB" id="A0ABD0X9B7"/>
<accession>A0ABD0X9B7</accession>
<reference evidence="10 11" key="1">
    <citation type="submission" date="2024-06" db="EMBL/GenBank/DDBJ databases">
        <authorList>
            <person name="Pan Q."/>
            <person name="Wen M."/>
            <person name="Jouanno E."/>
            <person name="Zahm M."/>
            <person name="Klopp C."/>
            <person name="Cabau C."/>
            <person name="Louis A."/>
            <person name="Berthelot C."/>
            <person name="Parey E."/>
            <person name="Roest Crollius H."/>
            <person name="Montfort J."/>
            <person name="Robinson-Rechavi M."/>
            <person name="Bouchez O."/>
            <person name="Lampietro C."/>
            <person name="Lopez Roques C."/>
            <person name="Donnadieu C."/>
            <person name="Postlethwait J."/>
            <person name="Bobe J."/>
            <person name="Verreycken H."/>
            <person name="Guiguen Y."/>
        </authorList>
    </citation>
    <scope>NUCLEOTIDE SEQUENCE [LARGE SCALE GENOMIC DNA]</scope>
    <source>
        <strain evidence="10">Up_M1</strain>
        <tissue evidence="10">Testis</tissue>
    </source>
</reference>
<dbReference type="Pfam" id="PF00096">
    <property type="entry name" value="zf-C2H2"/>
    <property type="match status" value="4"/>
</dbReference>
<dbReference type="PROSITE" id="PS50157">
    <property type="entry name" value="ZINC_FINGER_C2H2_2"/>
    <property type="match status" value="5"/>
</dbReference>
<feature type="domain" description="C2H2-type" evidence="9">
    <location>
        <begin position="333"/>
        <end position="360"/>
    </location>
</feature>
<dbReference type="InterPro" id="IPR000210">
    <property type="entry name" value="BTB/POZ_dom"/>
</dbReference>
<evidence type="ECO:0000256" key="4">
    <source>
        <dbReference type="ARBA" id="ARBA00022771"/>
    </source>
</evidence>
<feature type="domain" description="C2H2-type" evidence="9">
    <location>
        <begin position="293"/>
        <end position="321"/>
    </location>
</feature>
<keyword evidence="3" id="KW-0677">Repeat</keyword>
<evidence type="ECO:0000256" key="6">
    <source>
        <dbReference type="ARBA" id="ARBA00023242"/>
    </source>
</evidence>
<dbReference type="GO" id="GO:0008270">
    <property type="term" value="F:zinc ion binding"/>
    <property type="evidence" value="ECO:0007669"/>
    <property type="project" value="UniProtKB-KW"/>
</dbReference>
<name>A0ABD0X9B7_UMBPY</name>
<organism evidence="10 11">
    <name type="scientific">Umbra pygmaea</name>
    <name type="common">Eastern mudminnow</name>
    <dbReference type="NCBI Taxonomy" id="75934"/>
    <lineage>
        <taxon>Eukaryota</taxon>
        <taxon>Metazoa</taxon>
        <taxon>Chordata</taxon>
        <taxon>Craniata</taxon>
        <taxon>Vertebrata</taxon>
        <taxon>Euteleostomi</taxon>
        <taxon>Actinopterygii</taxon>
        <taxon>Neopterygii</taxon>
        <taxon>Teleostei</taxon>
        <taxon>Protacanthopterygii</taxon>
        <taxon>Esociformes</taxon>
        <taxon>Umbridae</taxon>
        <taxon>Umbra</taxon>
    </lineage>
</organism>
<feature type="domain" description="C2H2-type" evidence="9">
    <location>
        <begin position="397"/>
        <end position="424"/>
    </location>
</feature>
<comment type="caution">
    <text evidence="10">The sequence shown here is derived from an EMBL/GenBank/DDBJ whole genome shotgun (WGS) entry which is preliminary data.</text>
</comment>
<dbReference type="PANTHER" id="PTHR24394">
    <property type="entry name" value="ZINC FINGER PROTEIN"/>
    <property type="match status" value="1"/>
</dbReference>
<dbReference type="SMART" id="SM00225">
    <property type="entry name" value="BTB"/>
    <property type="match status" value="1"/>
</dbReference>
<dbReference type="GO" id="GO:0005634">
    <property type="term" value="C:nucleus"/>
    <property type="evidence" value="ECO:0007669"/>
    <property type="project" value="UniProtKB-SubCell"/>
</dbReference>
<dbReference type="SUPFAM" id="SSF54695">
    <property type="entry name" value="POZ domain"/>
    <property type="match status" value="1"/>
</dbReference>
<sequence>MADEAEGECGSEFPAHYKVMLDKLNEQRQLDQFTDITLIVDGHQFRAHKAVLAACSQFFHKFFQDFTQEPLVEIEGVSNSAFRQLMEFTYTAKLAVDGQEEVDDVWKAAEYLQMQEAIKALNNRLSEDTSFSQSLAIPEGKSKKRKLAETFNVITESLPSVVGDQVEIELEIGEGDIEVEETGLEEVVDAARNAQAASDDSALALLADITSKYQQGGATLHVVKKEGLEEVMYQEETVRAPKTLEGLEVVEVQISQLDNMFRCNKCDRTFRLYYHLKQHMRAHVTRGPLDKPHVCRHCGKAYTREGALKQHLTTLHYEAEELSRSQSQKKKTHTCEYCDKQFDHFGHFKEHLRKHTGEKPFECPDCHERFARNSTLKCHMSACQNGAGAKKGRKKLYECQVCSGVFNRWELFKDHLTTHTGEKPNHCTLCDVWFTQPLDLRRHLHDLHDVTDDKLMTQELVIAAATTLSKQGEVAGEEDSEEGGETDAVLLDDGTRVEPVDVEETTVVVEEVTDMVEDAVQRLKDAGVEIRVVQVSAEGQVNSEIQVEGSEVEVELEEDSHQNV</sequence>
<proteinExistence type="predicted"/>
<feature type="domain" description="C2H2-type" evidence="9">
    <location>
        <begin position="261"/>
        <end position="288"/>
    </location>
</feature>
<keyword evidence="11" id="KW-1185">Reference proteome</keyword>
<evidence type="ECO:0000313" key="11">
    <source>
        <dbReference type="Proteomes" id="UP001557470"/>
    </source>
</evidence>
<keyword evidence="2" id="KW-0479">Metal-binding</keyword>
<evidence type="ECO:0008006" key="12">
    <source>
        <dbReference type="Google" id="ProtNLM"/>
    </source>
</evidence>
<dbReference type="Gene3D" id="3.30.160.60">
    <property type="entry name" value="Classic Zinc Finger"/>
    <property type="match status" value="6"/>
</dbReference>
<dbReference type="InterPro" id="IPR011333">
    <property type="entry name" value="SKP1/BTB/POZ_sf"/>
</dbReference>
<evidence type="ECO:0000256" key="3">
    <source>
        <dbReference type="ARBA" id="ARBA00022737"/>
    </source>
</evidence>
<dbReference type="InterPro" id="IPR036236">
    <property type="entry name" value="Znf_C2H2_sf"/>
</dbReference>
<dbReference type="Gene3D" id="3.30.710.10">
    <property type="entry name" value="Potassium Channel Kv1.1, Chain A"/>
    <property type="match status" value="1"/>
</dbReference>
<feature type="domain" description="BTB" evidence="8">
    <location>
        <begin position="34"/>
        <end position="98"/>
    </location>
</feature>
<keyword evidence="4 7" id="KW-0863">Zinc-finger</keyword>
<dbReference type="Proteomes" id="UP001557470">
    <property type="component" value="Unassembled WGS sequence"/>
</dbReference>
<comment type="subcellular location">
    <subcellularLocation>
        <location evidence="1">Nucleus</location>
    </subcellularLocation>
</comment>
<dbReference type="PANTHER" id="PTHR24394:SF55">
    <property type="entry name" value="ZINC FINGER PROTEIN 131"/>
    <property type="match status" value="1"/>
</dbReference>
<feature type="domain" description="C2H2-type" evidence="9">
    <location>
        <begin position="361"/>
        <end position="391"/>
    </location>
</feature>
<evidence type="ECO:0000256" key="5">
    <source>
        <dbReference type="ARBA" id="ARBA00022833"/>
    </source>
</evidence>